<gene>
    <name evidence="2" type="ORF">CEE37_11910</name>
</gene>
<evidence type="ECO:0000313" key="3">
    <source>
        <dbReference type="Proteomes" id="UP000319619"/>
    </source>
</evidence>
<evidence type="ECO:0000313" key="2">
    <source>
        <dbReference type="EMBL" id="TKJ39117.1"/>
    </source>
</evidence>
<name>A0A532UWF5_UNCL8</name>
<feature type="transmembrane region" description="Helical" evidence="1">
    <location>
        <begin position="6"/>
        <end position="32"/>
    </location>
</feature>
<reference evidence="2 3" key="1">
    <citation type="submission" date="2017-06" db="EMBL/GenBank/DDBJ databases">
        <title>Novel microbial phyla capable of carbon fixation and sulfur reduction in deep-sea sediments.</title>
        <authorList>
            <person name="Huang J."/>
            <person name="Baker B."/>
            <person name="Wang Y."/>
        </authorList>
    </citation>
    <scope>NUCLEOTIDE SEQUENCE [LARGE SCALE GENOMIC DNA]</scope>
    <source>
        <strain evidence="2">B3_LCP</strain>
    </source>
</reference>
<protein>
    <submittedName>
        <fullName evidence="2">Uncharacterized protein</fullName>
    </submittedName>
</protein>
<keyword evidence="1" id="KW-0472">Membrane</keyword>
<feature type="transmembrane region" description="Helical" evidence="1">
    <location>
        <begin position="53"/>
        <end position="73"/>
    </location>
</feature>
<proteinExistence type="predicted"/>
<organism evidence="2 3">
    <name type="scientific">candidate division LCP-89 bacterium B3_LCP</name>
    <dbReference type="NCBI Taxonomy" id="2012998"/>
    <lineage>
        <taxon>Bacteria</taxon>
        <taxon>Pseudomonadati</taxon>
        <taxon>Bacteria division LCP-89</taxon>
    </lineage>
</organism>
<keyword evidence="1" id="KW-1133">Transmembrane helix</keyword>
<evidence type="ECO:0000256" key="1">
    <source>
        <dbReference type="SAM" id="Phobius"/>
    </source>
</evidence>
<accession>A0A532UWF5</accession>
<dbReference type="AlphaFoldDB" id="A0A532UWF5"/>
<dbReference type="EMBL" id="NJBN01000008">
    <property type="protein sequence ID" value="TKJ39117.1"/>
    <property type="molecule type" value="Genomic_DNA"/>
</dbReference>
<keyword evidence="1" id="KW-0812">Transmembrane</keyword>
<comment type="caution">
    <text evidence="2">The sequence shown here is derived from an EMBL/GenBank/DDBJ whole genome shotgun (WGS) entry which is preliminary data.</text>
</comment>
<sequence>MISNNAALVFILIFLLFSGGTAIVLSLVRIFNPEKMGMQSDSSLQTKFFRWKAPIGLTYGVLAILLVVAIVWIDGTYGQRETLNELTLEIEQLKKENDFLREHAGSPFNKHNIFTVKVGNKAKSILGGKILITRTVRGIKFRGISGISLTEDGLYEGYSIKVDEGDKFFIKTEESDIWGVNVLDKYGSTILEFYKIQL</sequence>
<dbReference type="Proteomes" id="UP000319619">
    <property type="component" value="Unassembled WGS sequence"/>
</dbReference>